<dbReference type="GO" id="GO:0006825">
    <property type="term" value="P:copper ion transport"/>
    <property type="evidence" value="ECO:0007669"/>
    <property type="project" value="InterPro"/>
</dbReference>
<keyword evidence="3 9" id="KW-0812">Transmembrane</keyword>
<accession>A0A418V2X3</accession>
<gene>
    <name evidence="12" type="ORF">D4Q52_17250</name>
</gene>
<evidence type="ECO:0000256" key="4">
    <source>
        <dbReference type="ARBA" id="ARBA00022723"/>
    </source>
</evidence>
<dbReference type="EMBL" id="QYYD01000018">
    <property type="protein sequence ID" value="RJF70411.1"/>
    <property type="molecule type" value="Genomic_DNA"/>
</dbReference>
<evidence type="ECO:0000256" key="3">
    <source>
        <dbReference type="ARBA" id="ARBA00022692"/>
    </source>
</evidence>
<dbReference type="Proteomes" id="UP000285523">
    <property type="component" value="Unassembled WGS sequence"/>
</dbReference>
<evidence type="ECO:0000256" key="1">
    <source>
        <dbReference type="ARBA" id="ARBA00004651"/>
    </source>
</evidence>
<evidence type="ECO:0000256" key="8">
    <source>
        <dbReference type="ARBA" id="ARBA00023136"/>
    </source>
</evidence>
<dbReference type="AlphaFoldDB" id="A0A418V2X3"/>
<feature type="transmembrane region" description="Helical" evidence="9">
    <location>
        <begin position="442"/>
        <end position="461"/>
    </location>
</feature>
<dbReference type="PANTHER" id="PTHR34820">
    <property type="entry name" value="INNER MEMBRANE PROTEIN YEBZ"/>
    <property type="match status" value="1"/>
</dbReference>
<comment type="subcellular location">
    <subcellularLocation>
        <location evidence="1">Cell membrane</location>
        <topology evidence="1">Multi-pass membrane protein</topology>
    </subcellularLocation>
</comment>
<feature type="transmembrane region" description="Helical" evidence="9">
    <location>
        <begin position="191"/>
        <end position="217"/>
    </location>
</feature>
<feature type="transmembrane region" description="Helical" evidence="9">
    <location>
        <begin position="62"/>
        <end position="80"/>
    </location>
</feature>
<evidence type="ECO:0000313" key="13">
    <source>
        <dbReference type="Proteomes" id="UP000285523"/>
    </source>
</evidence>
<keyword evidence="8 9" id="KW-0472">Membrane</keyword>
<feature type="domain" description="Copper resistance protein D" evidence="11">
    <location>
        <begin position="359"/>
        <end position="459"/>
    </location>
</feature>
<evidence type="ECO:0000256" key="9">
    <source>
        <dbReference type="SAM" id="Phobius"/>
    </source>
</evidence>
<dbReference type="Pfam" id="PF04234">
    <property type="entry name" value="CopC"/>
    <property type="match status" value="1"/>
</dbReference>
<evidence type="ECO:0000256" key="2">
    <source>
        <dbReference type="ARBA" id="ARBA00022475"/>
    </source>
</evidence>
<evidence type="ECO:0000313" key="12">
    <source>
        <dbReference type="EMBL" id="RJF70411.1"/>
    </source>
</evidence>
<dbReference type="OrthoDB" id="8374223at2"/>
<keyword evidence="5" id="KW-0732">Signal</keyword>
<dbReference type="GO" id="GO:0042597">
    <property type="term" value="C:periplasmic space"/>
    <property type="evidence" value="ECO:0007669"/>
    <property type="project" value="InterPro"/>
</dbReference>
<feature type="transmembrane region" description="Helical" evidence="9">
    <location>
        <begin position="397"/>
        <end position="421"/>
    </location>
</feature>
<comment type="caution">
    <text evidence="12">The sequence shown here is derived from an EMBL/GenBank/DDBJ whole genome shotgun (WGS) entry which is preliminary data.</text>
</comment>
<dbReference type="GO" id="GO:0005886">
    <property type="term" value="C:plasma membrane"/>
    <property type="evidence" value="ECO:0007669"/>
    <property type="project" value="UniProtKB-SubCell"/>
</dbReference>
<dbReference type="GO" id="GO:0046688">
    <property type="term" value="P:response to copper ion"/>
    <property type="evidence" value="ECO:0007669"/>
    <property type="project" value="InterPro"/>
</dbReference>
<sequence length="583" mass="59834">MRKRRASLDRTAGGRAGRRCVEGAGAGTAAQAQSAVTVGIADHANVIGRVARSLQYVCRRSWLIAVAAVLLLPALAHAHAGLVSSDPAAEAVLATAPATLSLTFNEPVEPLALSLIDAQGNSHPITEIARDGASLRFAPPSALSTGGHVLSWRVVSGDGHPIGGSLTFWIGAPGSALPAIIVRDDPARRTAIWLTGVFVELTLFTAVGGAVFAAWIAAAPLAGVGLVSAGLALLGLAALIGSVGLQGLDALDLPLRHIRDVAVWRAGGTGSFGDAATLTGLAFVLALAALRWRGWNARWPSLGAVVSLGTAFAVSGHAATAEPRMVASAAIWVHGASLALWIGALLPLAMGVSRQAGPQALRRFSRAIPVAIAALLISGIVLSVLQLGRVEALWSSGYGRILIAKLALVTLLLLIALWNRARLTPRLEAGTAGAVQMLRRTIAAELVLVVAILGVVGLWRFTPPPHNAASGVGASASASAFVHLHGEKAMAGVTLMPDRAGPIEFSVVLQTPDEAPLAAQALTVTLANPAAGIEPASAEAQRQPDGAWRARMPAPLPGSWTLTLGILISDFEKVSIEGPVVIR</sequence>
<dbReference type="InterPro" id="IPR014756">
    <property type="entry name" value="Ig_E-set"/>
</dbReference>
<organism evidence="12 13">
    <name type="scientific">Rhodopseudomonas palustris</name>
    <dbReference type="NCBI Taxonomy" id="1076"/>
    <lineage>
        <taxon>Bacteria</taxon>
        <taxon>Pseudomonadati</taxon>
        <taxon>Pseudomonadota</taxon>
        <taxon>Alphaproteobacteria</taxon>
        <taxon>Hyphomicrobiales</taxon>
        <taxon>Nitrobacteraceae</taxon>
        <taxon>Rhodopseudomonas</taxon>
    </lineage>
</organism>
<evidence type="ECO:0000259" key="11">
    <source>
        <dbReference type="Pfam" id="PF05425"/>
    </source>
</evidence>
<dbReference type="SUPFAM" id="SSF81296">
    <property type="entry name" value="E set domains"/>
    <property type="match status" value="1"/>
</dbReference>
<protein>
    <submittedName>
        <fullName evidence="12">Copper resistance protein</fullName>
    </submittedName>
</protein>
<evidence type="ECO:0000259" key="10">
    <source>
        <dbReference type="Pfam" id="PF04234"/>
    </source>
</evidence>
<keyword evidence="2" id="KW-1003">Cell membrane</keyword>
<evidence type="ECO:0000256" key="5">
    <source>
        <dbReference type="ARBA" id="ARBA00022729"/>
    </source>
</evidence>
<feature type="transmembrane region" description="Helical" evidence="9">
    <location>
        <begin position="268"/>
        <end position="290"/>
    </location>
</feature>
<feature type="transmembrane region" description="Helical" evidence="9">
    <location>
        <begin position="331"/>
        <end position="352"/>
    </location>
</feature>
<feature type="transmembrane region" description="Helical" evidence="9">
    <location>
        <begin position="224"/>
        <end position="248"/>
    </location>
</feature>
<proteinExistence type="predicted"/>
<feature type="domain" description="CopC" evidence="10">
    <location>
        <begin position="79"/>
        <end position="169"/>
    </location>
</feature>
<dbReference type="Gene3D" id="2.60.40.1220">
    <property type="match status" value="1"/>
</dbReference>
<evidence type="ECO:0000256" key="7">
    <source>
        <dbReference type="ARBA" id="ARBA00023008"/>
    </source>
</evidence>
<feature type="transmembrane region" description="Helical" evidence="9">
    <location>
        <begin position="302"/>
        <end position="319"/>
    </location>
</feature>
<keyword evidence="4" id="KW-0479">Metal-binding</keyword>
<dbReference type="InterPro" id="IPR007348">
    <property type="entry name" value="CopC_dom"/>
</dbReference>
<dbReference type="Pfam" id="PF05425">
    <property type="entry name" value="CopD"/>
    <property type="match status" value="1"/>
</dbReference>
<dbReference type="InterPro" id="IPR014755">
    <property type="entry name" value="Cu-Rt/internalin_Ig-like"/>
</dbReference>
<name>A0A418V2X3_RHOPL</name>
<reference evidence="12 13" key="1">
    <citation type="submission" date="2018-09" db="EMBL/GenBank/DDBJ databases">
        <title>Draft genome sequence of Rhodopseudomonas palustris 2.1.18.</title>
        <authorList>
            <person name="Robertson S.L."/>
            <person name="Meyer T.E."/>
            <person name="Kyndt J.A."/>
        </authorList>
    </citation>
    <scope>NUCLEOTIDE SEQUENCE [LARGE SCALE GENOMIC DNA]</scope>
    <source>
        <strain evidence="12 13">2.1.18</strain>
    </source>
</reference>
<dbReference type="InterPro" id="IPR032694">
    <property type="entry name" value="CopC/D"/>
</dbReference>
<keyword evidence="7" id="KW-0186">Copper</keyword>
<feature type="transmembrane region" description="Helical" evidence="9">
    <location>
        <begin position="364"/>
        <end position="385"/>
    </location>
</feature>
<evidence type="ECO:0000256" key="6">
    <source>
        <dbReference type="ARBA" id="ARBA00022989"/>
    </source>
</evidence>
<keyword evidence="6 9" id="KW-1133">Transmembrane helix</keyword>
<dbReference type="GO" id="GO:0005507">
    <property type="term" value="F:copper ion binding"/>
    <property type="evidence" value="ECO:0007669"/>
    <property type="project" value="InterPro"/>
</dbReference>
<dbReference type="PANTHER" id="PTHR34820:SF4">
    <property type="entry name" value="INNER MEMBRANE PROTEIN YEBZ"/>
    <property type="match status" value="1"/>
</dbReference>
<dbReference type="InterPro" id="IPR008457">
    <property type="entry name" value="Cu-R_CopD_dom"/>
</dbReference>